<dbReference type="InterPro" id="IPR011992">
    <property type="entry name" value="EF-hand-dom_pair"/>
</dbReference>
<keyword evidence="1" id="KW-0443">Lipid metabolism</keyword>
<dbReference type="SMART" id="SM00027">
    <property type="entry name" value="EH"/>
    <property type="match status" value="1"/>
</dbReference>
<evidence type="ECO:0000256" key="1">
    <source>
        <dbReference type="ARBA" id="ARBA00023098"/>
    </source>
</evidence>
<evidence type="ECO:0000256" key="3">
    <source>
        <dbReference type="SAM" id="MobiDB-lite"/>
    </source>
</evidence>
<organism evidence="5 6">
    <name type="scientific">Maudiozyma exigua</name>
    <name type="common">Yeast</name>
    <name type="synonym">Kazachstania exigua</name>
    <dbReference type="NCBI Taxonomy" id="34358"/>
    <lineage>
        <taxon>Eukaryota</taxon>
        <taxon>Fungi</taxon>
        <taxon>Dikarya</taxon>
        <taxon>Ascomycota</taxon>
        <taxon>Saccharomycotina</taxon>
        <taxon>Saccharomycetes</taxon>
        <taxon>Saccharomycetales</taxon>
        <taxon>Saccharomycetaceae</taxon>
        <taxon>Maudiozyma</taxon>
    </lineage>
</organism>
<dbReference type="Proteomes" id="UP000750334">
    <property type="component" value="Unassembled WGS sequence"/>
</dbReference>
<accession>A0A9P6WBW9</accession>
<comment type="similarity">
    <text evidence="2">Belongs to the IRS4 family.</text>
</comment>
<dbReference type="InterPro" id="IPR000261">
    <property type="entry name" value="EH_dom"/>
</dbReference>
<protein>
    <submittedName>
        <fullName evidence="5">Increased rDNA silencing protein</fullName>
    </submittedName>
</protein>
<comment type="caution">
    <text evidence="5">The sequence shown here is derived from an EMBL/GenBank/DDBJ whole genome shotgun (WGS) entry which is preliminary data.</text>
</comment>
<evidence type="ECO:0000313" key="5">
    <source>
        <dbReference type="EMBL" id="KAG0669378.1"/>
    </source>
</evidence>
<keyword evidence="6" id="KW-1185">Reference proteome</keyword>
<name>A0A9P6WBW9_MAUEX</name>
<dbReference type="SUPFAM" id="SSF47473">
    <property type="entry name" value="EF-hand"/>
    <property type="match status" value="1"/>
</dbReference>
<dbReference type="Gene3D" id="1.10.238.10">
    <property type="entry name" value="EF-hand"/>
    <property type="match status" value="1"/>
</dbReference>
<gene>
    <name evidence="5" type="primary">IRS4_1</name>
    <name evidence="5" type="ORF">C6P45_003814</name>
</gene>
<evidence type="ECO:0000313" key="6">
    <source>
        <dbReference type="Proteomes" id="UP000750334"/>
    </source>
</evidence>
<evidence type="ECO:0000256" key="2">
    <source>
        <dbReference type="ARBA" id="ARBA00061579"/>
    </source>
</evidence>
<proteinExistence type="inferred from homology"/>
<evidence type="ECO:0000259" key="4">
    <source>
        <dbReference type="SMART" id="SM00027"/>
    </source>
</evidence>
<feature type="domain" description="EH" evidence="4">
    <location>
        <begin position="188"/>
        <end position="279"/>
    </location>
</feature>
<dbReference type="GO" id="GO:0031505">
    <property type="term" value="P:fungal-type cell wall organization"/>
    <property type="evidence" value="ECO:0007669"/>
    <property type="project" value="UniProtKB-ARBA"/>
</dbReference>
<dbReference type="AlphaFoldDB" id="A0A9P6WBW9"/>
<dbReference type="CDD" id="cd00052">
    <property type="entry name" value="EH"/>
    <property type="match status" value="1"/>
</dbReference>
<reference evidence="5 6" key="1">
    <citation type="submission" date="2020-11" db="EMBL/GenBank/DDBJ databases">
        <title>Kefir isolates.</title>
        <authorList>
            <person name="Marcisauskas S."/>
            <person name="Kim Y."/>
            <person name="Blasche S."/>
        </authorList>
    </citation>
    <scope>NUCLEOTIDE SEQUENCE [LARGE SCALE GENOMIC DNA]</scope>
    <source>
        <strain evidence="5 6">OG2</strain>
    </source>
</reference>
<dbReference type="Pfam" id="PF12763">
    <property type="entry name" value="EH"/>
    <property type="match status" value="1"/>
</dbReference>
<dbReference type="OrthoDB" id="10045710at2759"/>
<sequence length="311" mass="37111">MNILEVPHRYRYKSKLEQVKSKLHHHNSKKDMKSECDLILCKKVNKLKKTLRRGDIEIMSDSDHDEKENIILVNNGSKYNDGNIDIMSRNNSFTSESERYYNNLQNEETHRYKKAIKQKYKKSAQKIKKRINLSPTAQYEKKQKKKDQFNEDKPWKAHRDVNFINIDERRRYEAMWMSNRFRYLTTLYWWPPTSETINNMPHLLPQDGLILAAVVYNIWKRSNLSDNLLANIFDLVDSRMDGTLDRKSFIVGMWLVDQCLYGRKLPQVVSQEIWESVDRFAVNVAMNDKINMKAKKKIFKRQVKLIKNTKS</sequence>
<dbReference type="GO" id="GO:0006629">
    <property type="term" value="P:lipid metabolic process"/>
    <property type="evidence" value="ECO:0007669"/>
    <property type="project" value="UniProtKB-KW"/>
</dbReference>
<dbReference type="FunFam" id="1.10.238.10:FF:000326">
    <property type="entry name" value="IRS4p EH domain-containing protein"/>
    <property type="match status" value="1"/>
</dbReference>
<dbReference type="GO" id="GO:0000407">
    <property type="term" value="C:phagophore assembly site"/>
    <property type="evidence" value="ECO:0007669"/>
    <property type="project" value="UniProtKB-ARBA"/>
</dbReference>
<feature type="region of interest" description="Disordered" evidence="3">
    <location>
        <begin position="133"/>
        <end position="152"/>
    </location>
</feature>
<dbReference type="EMBL" id="PUHR01000042">
    <property type="protein sequence ID" value="KAG0669378.1"/>
    <property type="molecule type" value="Genomic_DNA"/>
</dbReference>